<name>A0AAD8K2N0_TARER</name>
<organism evidence="1 2">
    <name type="scientific">Tagetes erecta</name>
    <name type="common">African marigold</name>
    <dbReference type="NCBI Taxonomy" id="13708"/>
    <lineage>
        <taxon>Eukaryota</taxon>
        <taxon>Viridiplantae</taxon>
        <taxon>Streptophyta</taxon>
        <taxon>Embryophyta</taxon>
        <taxon>Tracheophyta</taxon>
        <taxon>Spermatophyta</taxon>
        <taxon>Magnoliopsida</taxon>
        <taxon>eudicotyledons</taxon>
        <taxon>Gunneridae</taxon>
        <taxon>Pentapetalae</taxon>
        <taxon>asterids</taxon>
        <taxon>campanulids</taxon>
        <taxon>Asterales</taxon>
        <taxon>Asteraceae</taxon>
        <taxon>Asteroideae</taxon>
        <taxon>Heliantheae alliance</taxon>
        <taxon>Tageteae</taxon>
        <taxon>Tagetes</taxon>
    </lineage>
</organism>
<dbReference type="Proteomes" id="UP001229421">
    <property type="component" value="Unassembled WGS sequence"/>
</dbReference>
<gene>
    <name evidence="1" type="ORF">QVD17_32941</name>
</gene>
<dbReference type="AlphaFoldDB" id="A0AAD8K2N0"/>
<evidence type="ECO:0000313" key="1">
    <source>
        <dbReference type="EMBL" id="KAK1412015.1"/>
    </source>
</evidence>
<proteinExistence type="predicted"/>
<comment type="caution">
    <text evidence="1">The sequence shown here is derived from an EMBL/GenBank/DDBJ whole genome shotgun (WGS) entry which is preliminary data.</text>
</comment>
<dbReference type="EMBL" id="JAUHHV010000009">
    <property type="protein sequence ID" value="KAK1412015.1"/>
    <property type="molecule type" value="Genomic_DNA"/>
</dbReference>
<accession>A0AAD8K2N0</accession>
<keyword evidence="2" id="KW-1185">Reference proteome</keyword>
<protein>
    <submittedName>
        <fullName evidence="1">Uncharacterized protein</fullName>
    </submittedName>
</protein>
<reference evidence="1" key="1">
    <citation type="journal article" date="2023" name="bioRxiv">
        <title>Improved chromosome-level genome assembly for marigold (Tagetes erecta).</title>
        <authorList>
            <person name="Jiang F."/>
            <person name="Yuan L."/>
            <person name="Wang S."/>
            <person name="Wang H."/>
            <person name="Xu D."/>
            <person name="Wang A."/>
            <person name="Fan W."/>
        </authorList>
    </citation>
    <scope>NUCLEOTIDE SEQUENCE</scope>
    <source>
        <strain evidence="1">WSJ</strain>
        <tissue evidence="1">Leaf</tissue>
    </source>
</reference>
<sequence length="76" mass="8829">MNVFLTCMGGSFSLSINYHHISCFLHTQISYEIHYKTNKPAFRNTKHPHYLNSKEQRSSDFCFKGTICSEDQSHLA</sequence>
<evidence type="ECO:0000313" key="2">
    <source>
        <dbReference type="Proteomes" id="UP001229421"/>
    </source>
</evidence>